<dbReference type="HOGENOM" id="CLU_039613_6_0_11"/>
<dbReference type="STRING" id="1068978.AMETH_0754"/>
<proteinExistence type="inferred from homology"/>
<protein>
    <submittedName>
        <fullName evidence="6">LysR family transcriptional regulator</fullName>
    </submittedName>
</protein>
<dbReference type="InterPro" id="IPR000847">
    <property type="entry name" value="LysR_HTH_N"/>
</dbReference>
<dbReference type="SUPFAM" id="SSF46785">
    <property type="entry name" value="Winged helix' DNA-binding domain"/>
    <property type="match status" value="1"/>
</dbReference>
<dbReference type="GO" id="GO:0003677">
    <property type="term" value="F:DNA binding"/>
    <property type="evidence" value="ECO:0007669"/>
    <property type="project" value="UniProtKB-KW"/>
</dbReference>
<dbReference type="Gene3D" id="1.10.10.10">
    <property type="entry name" value="Winged helix-like DNA-binding domain superfamily/Winged helix DNA-binding domain"/>
    <property type="match status" value="1"/>
</dbReference>
<dbReference type="RefSeq" id="WP_017986707.1">
    <property type="nucleotide sequence ID" value="NZ_AQUL01000001.1"/>
</dbReference>
<dbReference type="PATRIC" id="fig|1068978.7.peg.791"/>
<feature type="domain" description="HTH lysR-type" evidence="5">
    <location>
        <begin position="2"/>
        <end position="59"/>
    </location>
</feature>
<keyword evidence="4" id="KW-0804">Transcription</keyword>
<dbReference type="PANTHER" id="PTHR30346">
    <property type="entry name" value="TRANSCRIPTIONAL DUAL REGULATOR HCAR-RELATED"/>
    <property type="match status" value="1"/>
</dbReference>
<dbReference type="InterPro" id="IPR036388">
    <property type="entry name" value="WH-like_DNA-bd_sf"/>
</dbReference>
<dbReference type="Pfam" id="PF00126">
    <property type="entry name" value="HTH_1"/>
    <property type="match status" value="1"/>
</dbReference>
<dbReference type="eggNOG" id="COG0583">
    <property type="taxonomic scope" value="Bacteria"/>
</dbReference>
<dbReference type="GO" id="GO:0003700">
    <property type="term" value="F:DNA-binding transcription factor activity"/>
    <property type="evidence" value="ECO:0007669"/>
    <property type="project" value="InterPro"/>
</dbReference>
<keyword evidence="2" id="KW-0805">Transcription regulation</keyword>
<dbReference type="OrthoDB" id="4131546at2"/>
<reference evidence="6 7" key="1">
    <citation type="submission" date="2014-07" db="EMBL/GenBank/DDBJ databases">
        <title>Whole Genome Sequence of the Amycolatopsis methanolica 239.</title>
        <authorList>
            <person name="Tang B."/>
        </authorList>
    </citation>
    <scope>NUCLEOTIDE SEQUENCE [LARGE SCALE GENOMIC DNA]</scope>
    <source>
        <strain evidence="6 7">239</strain>
    </source>
</reference>
<organism evidence="6 7">
    <name type="scientific">Amycolatopsis methanolica 239</name>
    <dbReference type="NCBI Taxonomy" id="1068978"/>
    <lineage>
        <taxon>Bacteria</taxon>
        <taxon>Bacillati</taxon>
        <taxon>Actinomycetota</taxon>
        <taxon>Actinomycetes</taxon>
        <taxon>Pseudonocardiales</taxon>
        <taxon>Pseudonocardiaceae</taxon>
        <taxon>Amycolatopsis</taxon>
        <taxon>Amycolatopsis methanolica group</taxon>
    </lineage>
</organism>
<evidence type="ECO:0000256" key="1">
    <source>
        <dbReference type="ARBA" id="ARBA00009437"/>
    </source>
</evidence>
<dbReference type="InterPro" id="IPR036390">
    <property type="entry name" value="WH_DNA-bd_sf"/>
</dbReference>
<evidence type="ECO:0000256" key="4">
    <source>
        <dbReference type="ARBA" id="ARBA00023163"/>
    </source>
</evidence>
<evidence type="ECO:0000259" key="5">
    <source>
        <dbReference type="PROSITE" id="PS50931"/>
    </source>
</evidence>
<dbReference type="EMBL" id="CP009110">
    <property type="protein sequence ID" value="AIJ20846.1"/>
    <property type="molecule type" value="Genomic_DNA"/>
</dbReference>
<name>A0A076MPF2_AMYME</name>
<evidence type="ECO:0000313" key="6">
    <source>
        <dbReference type="EMBL" id="AIJ20846.1"/>
    </source>
</evidence>
<keyword evidence="3" id="KW-0238">DNA-binding</keyword>
<dbReference type="InterPro" id="IPR005119">
    <property type="entry name" value="LysR_subst-bd"/>
</dbReference>
<dbReference type="PROSITE" id="PS50931">
    <property type="entry name" value="HTH_LYSR"/>
    <property type="match status" value="1"/>
</dbReference>
<keyword evidence="7" id="KW-1185">Reference proteome</keyword>
<evidence type="ECO:0000256" key="2">
    <source>
        <dbReference type="ARBA" id="ARBA00023015"/>
    </source>
</evidence>
<dbReference type="SUPFAM" id="SSF53850">
    <property type="entry name" value="Periplasmic binding protein-like II"/>
    <property type="match status" value="1"/>
</dbReference>
<dbReference type="Gene3D" id="3.40.190.10">
    <property type="entry name" value="Periplasmic binding protein-like II"/>
    <property type="match status" value="2"/>
</dbReference>
<sequence>MLDVRRLQVLRAVVSSGSISAAARNLGYTPSAISQQLSTLEREAGTALLERVGRGVRPTPAGALLSQHAEVVFAQLSKAESELADLKAGRTGRLAIRYFATAGASLVPPAVAAIRRDYPGVQLDLRLLEPGEALPQVENGDADVAIVVFSGSYSKPGVELCHLFDDPYRVALPKSHPLARKRVVDLGDLADEPWISNEGVPGPCRDVLMAACGAAGFVPNFVMECEDYATAQGFVAAGLGISLVPVLGLGAPQPGAVIRRIRNPEPIRPIHAAVATRSRDQPAVRHLLQVLKDIKTDVAA</sequence>
<dbReference type="AlphaFoldDB" id="A0A076MPF2"/>
<dbReference type="KEGG" id="amq:AMETH_0754"/>
<accession>A0A076MPF2</accession>
<dbReference type="PANTHER" id="PTHR30346:SF29">
    <property type="entry name" value="LYSR SUBSTRATE-BINDING"/>
    <property type="match status" value="1"/>
</dbReference>
<gene>
    <name evidence="6" type="ORF">AMETH_0754</name>
</gene>
<dbReference type="Pfam" id="PF03466">
    <property type="entry name" value="LysR_substrate"/>
    <property type="match status" value="1"/>
</dbReference>
<comment type="similarity">
    <text evidence="1">Belongs to the LysR transcriptional regulatory family.</text>
</comment>
<dbReference type="CDD" id="cd08423">
    <property type="entry name" value="PBP2_LTTR_like_6"/>
    <property type="match status" value="1"/>
</dbReference>
<dbReference type="GO" id="GO:0032993">
    <property type="term" value="C:protein-DNA complex"/>
    <property type="evidence" value="ECO:0007669"/>
    <property type="project" value="TreeGrafter"/>
</dbReference>
<dbReference type="FunFam" id="1.10.10.10:FF:000001">
    <property type="entry name" value="LysR family transcriptional regulator"/>
    <property type="match status" value="1"/>
</dbReference>
<evidence type="ECO:0000256" key="3">
    <source>
        <dbReference type="ARBA" id="ARBA00023125"/>
    </source>
</evidence>
<dbReference type="Proteomes" id="UP000062973">
    <property type="component" value="Chromosome"/>
</dbReference>
<evidence type="ECO:0000313" key="7">
    <source>
        <dbReference type="Proteomes" id="UP000062973"/>
    </source>
</evidence>